<evidence type="ECO:0000256" key="1">
    <source>
        <dbReference type="ARBA" id="ARBA00000370"/>
    </source>
</evidence>
<gene>
    <name evidence="7" type="ORF">GF359_04770</name>
</gene>
<comment type="function">
    <text evidence="2">Catalyzes the interconversion of 2-phosphoglycerate and 3-phosphoglycerate.</text>
</comment>
<evidence type="ECO:0000256" key="5">
    <source>
        <dbReference type="ARBA" id="ARBA00023152"/>
    </source>
</evidence>
<dbReference type="GO" id="GO:0004619">
    <property type="term" value="F:phosphoglycerate mutase activity"/>
    <property type="evidence" value="ECO:0007669"/>
    <property type="project" value="UniProtKB-EC"/>
</dbReference>
<dbReference type="InterPro" id="IPR042253">
    <property type="entry name" value="Pglycerate_mutase_ApgM_sf"/>
</dbReference>
<name>A0A9D5K8X3_UNCW3</name>
<dbReference type="Pfam" id="PF01676">
    <property type="entry name" value="Metalloenzyme"/>
    <property type="match status" value="1"/>
</dbReference>
<dbReference type="NCBIfam" id="NF003160">
    <property type="entry name" value="PRK04135.1"/>
    <property type="match status" value="1"/>
</dbReference>
<evidence type="ECO:0000259" key="6">
    <source>
        <dbReference type="Pfam" id="PF01676"/>
    </source>
</evidence>
<organism evidence="7 8">
    <name type="scientific">candidate division WOR-3 bacterium</name>
    <dbReference type="NCBI Taxonomy" id="2052148"/>
    <lineage>
        <taxon>Bacteria</taxon>
        <taxon>Bacteria division WOR-3</taxon>
    </lineage>
</organism>
<dbReference type="Gene3D" id="3.40.720.10">
    <property type="entry name" value="Alkaline Phosphatase, subunit A"/>
    <property type="match status" value="1"/>
</dbReference>
<dbReference type="Pfam" id="PF10143">
    <property type="entry name" value="PhosphMutase"/>
    <property type="match status" value="1"/>
</dbReference>
<protein>
    <submittedName>
        <fullName evidence="7">2,3-bisphosphoglycerate-independent phosphoglycerate mutase</fullName>
    </submittedName>
</protein>
<keyword evidence="5" id="KW-0324">Glycolysis</keyword>
<evidence type="ECO:0000256" key="2">
    <source>
        <dbReference type="ARBA" id="ARBA00002315"/>
    </source>
</evidence>
<comment type="catalytic activity">
    <reaction evidence="1">
        <text>(2R)-2-phosphoglycerate = (2R)-3-phosphoglycerate</text>
        <dbReference type="Rhea" id="RHEA:15901"/>
        <dbReference type="ChEBI" id="CHEBI:58272"/>
        <dbReference type="ChEBI" id="CHEBI:58289"/>
        <dbReference type="EC" id="5.4.2.12"/>
    </reaction>
</comment>
<evidence type="ECO:0000313" key="7">
    <source>
        <dbReference type="EMBL" id="MBD3364508.1"/>
    </source>
</evidence>
<dbReference type="CDD" id="cd16011">
    <property type="entry name" value="iPGM_like"/>
    <property type="match status" value="1"/>
</dbReference>
<dbReference type="PIRSF" id="PIRSF006392">
    <property type="entry name" value="IPGAM_arch"/>
    <property type="match status" value="1"/>
</dbReference>
<evidence type="ECO:0000256" key="3">
    <source>
        <dbReference type="ARBA" id="ARBA00004921"/>
    </source>
</evidence>
<dbReference type="GO" id="GO:0046872">
    <property type="term" value="F:metal ion binding"/>
    <property type="evidence" value="ECO:0007669"/>
    <property type="project" value="InterPro"/>
</dbReference>
<dbReference type="Gene3D" id="3.30.70.2130">
    <property type="entry name" value="Metalloenzyme domain"/>
    <property type="match status" value="1"/>
</dbReference>
<evidence type="ECO:0000256" key="4">
    <source>
        <dbReference type="ARBA" id="ARBA00005524"/>
    </source>
</evidence>
<dbReference type="InterPro" id="IPR017850">
    <property type="entry name" value="Alkaline_phosphatase_core_sf"/>
</dbReference>
<dbReference type="NCBIfam" id="TIGR00306">
    <property type="entry name" value="apgM"/>
    <property type="match status" value="1"/>
</dbReference>
<dbReference type="PANTHER" id="PTHR31209:SF0">
    <property type="entry name" value="METALLOENZYME DOMAIN-CONTAINING PROTEIN"/>
    <property type="match status" value="1"/>
</dbReference>
<dbReference type="InterPro" id="IPR006124">
    <property type="entry name" value="Metalloenzyme"/>
</dbReference>
<dbReference type="GO" id="GO:0006096">
    <property type="term" value="P:glycolytic process"/>
    <property type="evidence" value="ECO:0007669"/>
    <property type="project" value="UniProtKB-KW"/>
</dbReference>
<dbReference type="PANTHER" id="PTHR31209">
    <property type="entry name" value="COFACTOR-INDEPENDENT PHOSPHOGLYCERATE MUTASE"/>
    <property type="match status" value="1"/>
</dbReference>
<proteinExistence type="inferred from homology"/>
<evidence type="ECO:0000313" key="8">
    <source>
        <dbReference type="Proteomes" id="UP000630660"/>
    </source>
</evidence>
<dbReference type="EMBL" id="WJKJ01000155">
    <property type="protein sequence ID" value="MBD3364508.1"/>
    <property type="molecule type" value="Genomic_DNA"/>
</dbReference>
<dbReference type="SUPFAM" id="SSF53649">
    <property type="entry name" value="Alkaline phosphatase-like"/>
    <property type="match status" value="1"/>
</dbReference>
<dbReference type="InterPro" id="IPR004456">
    <property type="entry name" value="Pglycerate_mutase_ApgM"/>
</dbReference>
<dbReference type="AlphaFoldDB" id="A0A9D5K8X3"/>
<reference evidence="7" key="1">
    <citation type="submission" date="2019-11" db="EMBL/GenBank/DDBJ databases">
        <title>Microbial mats filling the niche in hypersaline microbial mats.</title>
        <authorList>
            <person name="Wong H.L."/>
            <person name="Macleod F.I."/>
            <person name="White R.A. III"/>
            <person name="Burns B.P."/>
        </authorList>
    </citation>
    <scope>NUCLEOTIDE SEQUENCE</scope>
    <source>
        <strain evidence="7">Bin_327</strain>
    </source>
</reference>
<sequence length="397" mass="43482">MFNELHIPNESKILLIVLDGLGGLEKDGKTELETADTPNLDKLAAQSSLGLTTAVDIGITPGSGPAHLALFGYDPLENNIGRGVLAALGIGYELKRGDVAARGNFARIEEGVITDRRAGRIPTEENERLCRKLTDAIDEIEEVKIHIRTVKQHRFVVVFEGEGLSHELTESDPQIAGKSPLVIKALAEDAGKTARIVNRFVLQAQEVLEDEDRANTILLRGFASLPDLIPFPELYELNAAAIATYPMYKGLSKLVGMNVLETGSTWEDELQTLKNNLDNYNFFYLHFKETDAAGEDGDFDKKVKLIAEFDSAILPELMEMGFDVLVVTGDHSTPALLASHSWHPNPFLLHAPGTALTEGRPGFSERICARGVLGQLYSLEVMSLLLAHAKRLKKYGA</sequence>
<accession>A0A9D5K8X3</accession>
<dbReference type="Proteomes" id="UP000630660">
    <property type="component" value="Unassembled WGS sequence"/>
</dbReference>
<comment type="similarity">
    <text evidence="4">Belongs to the BPG-independent phosphoglycerate mutase family. A-PGAM subfamily.</text>
</comment>
<comment type="caution">
    <text evidence="7">The sequence shown here is derived from an EMBL/GenBank/DDBJ whole genome shotgun (WGS) entry which is preliminary data.</text>
</comment>
<comment type="pathway">
    <text evidence="3">Carbohydrate degradation.</text>
</comment>
<feature type="domain" description="Metalloenzyme" evidence="6">
    <location>
        <begin position="12"/>
        <end position="386"/>
    </location>
</feature>